<gene>
    <name evidence="1" type="ORF">DXN04_16675</name>
</gene>
<dbReference type="OrthoDB" id="797067at2"/>
<keyword evidence="2" id="KW-1185">Reference proteome</keyword>
<dbReference type="RefSeq" id="WP_116854517.1">
    <property type="nucleotide sequence ID" value="NZ_QTJV01000006.1"/>
</dbReference>
<evidence type="ECO:0000313" key="1">
    <source>
        <dbReference type="EMBL" id="RFM33594.1"/>
    </source>
</evidence>
<evidence type="ECO:0000313" key="2">
    <source>
        <dbReference type="Proteomes" id="UP000261174"/>
    </source>
</evidence>
<dbReference type="PANTHER" id="PTHR40660">
    <property type="entry name" value="5'-PHOSPHATE OXIDASE PUTATIVE DOMAIN-CONTAINING PROTEIN-RELATED"/>
    <property type="match status" value="1"/>
</dbReference>
<dbReference type="InterPro" id="IPR012349">
    <property type="entry name" value="Split_barrel_FMN-bd"/>
</dbReference>
<dbReference type="PANTHER" id="PTHR40660:SF1">
    <property type="entry name" value="5'-PHOSPHATE OXIDASE PUTATIVE DOMAIN-CONTAINING PROTEIN-RELATED"/>
    <property type="match status" value="1"/>
</dbReference>
<dbReference type="EMBL" id="QTJV01000006">
    <property type="protein sequence ID" value="RFM33594.1"/>
    <property type="molecule type" value="Genomic_DNA"/>
</dbReference>
<accession>A0A3E1P0F2</accession>
<dbReference type="SUPFAM" id="SSF50475">
    <property type="entry name" value="FMN-binding split barrel"/>
    <property type="match status" value="1"/>
</dbReference>
<name>A0A3E1P0F2_9BACT</name>
<organism evidence="1 2">
    <name type="scientific">Chitinophaga silvisoli</name>
    <dbReference type="NCBI Taxonomy" id="2291814"/>
    <lineage>
        <taxon>Bacteria</taxon>
        <taxon>Pseudomonadati</taxon>
        <taxon>Bacteroidota</taxon>
        <taxon>Chitinophagia</taxon>
        <taxon>Chitinophagales</taxon>
        <taxon>Chitinophagaceae</taxon>
        <taxon>Chitinophaga</taxon>
    </lineage>
</organism>
<protein>
    <submittedName>
        <fullName evidence="1">Pyridoxamine 5'-phosphate oxidase family protein</fullName>
    </submittedName>
</protein>
<dbReference type="Proteomes" id="UP000261174">
    <property type="component" value="Unassembled WGS sequence"/>
</dbReference>
<dbReference type="Gene3D" id="2.30.110.10">
    <property type="entry name" value="Electron Transport, Fmn-binding Protein, Chain A"/>
    <property type="match status" value="1"/>
</dbReference>
<dbReference type="AlphaFoldDB" id="A0A3E1P0F2"/>
<proteinExistence type="predicted"/>
<reference evidence="1 2" key="1">
    <citation type="submission" date="2018-08" db="EMBL/GenBank/DDBJ databases">
        <title>Chitinophaga sp. K20C18050901, a novel bacterium isolated from forest soil.</title>
        <authorList>
            <person name="Wang C."/>
        </authorList>
    </citation>
    <scope>NUCLEOTIDE SEQUENCE [LARGE SCALE GENOMIC DNA]</scope>
    <source>
        <strain evidence="1 2">K20C18050901</strain>
    </source>
</reference>
<sequence>MSTYELLSQFFNNHHDKLLCTANSKGEPNVALMGTPRLVAEGMIEFEISDPVSVSLQNIRENKAVVFMAYLPGARARDYHGARISATVTEIDTAGEKFEKSKTRIREKHGEEKARELLATVTCQIVKVRPVVDRGQQWHEPVY</sequence>
<comment type="caution">
    <text evidence="1">The sequence shown here is derived from an EMBL/GenBank/DDBJ whole genome shotgun (WGS) entry which is preliminary data.</text>
</comment>